<evidence type="ECO:0000256" key="3">
    <source>
        <dbReference type="ARBA" id="ARBA00020071"/>
    </source>
</evidence>
<dbReference type="EMBL" id="PZZZ01000001">
    <property type="protein sequence ID" value="PTM98606.1"/>
    <property type="molecule type" value="Genomic_DNA"/>
</dbReference>
<keyword evidence="5" id="KW-0732">Signal</keyword>
<feature type="domain" description="NodB homology" evidence="6">
    <location>
        <begin position="39"/>
        <end position="229"/>
    </location>
</feature>
<protein>
    <recommendedName>
        <fullName evidence="3">Chitooligosaccharide deacetylase</fullName>
    </recommendedName>
    <alternativeName>
        <fullName evidence="4">Nodulation protein B</fullName>
    </alternativeName>
</protein>
<evidence type="ECO:0000256" key="1">
    <source>
        <dbReference type="ARBA" id="ARBA00003236"/>
    </source>
</evidence>
<evidence type="ECO:0000313" key="8">
    <source>
        <dbReference type="Proteomes" id="UP000241247"/>
    </source>
</evidence>
<reference evidence="7 8" key="1">
    <citation type="submission" date="2018-04" db="EMBL/GenBank/DDBJ databases">
        <title>Genomic Encyclopedia of Type Strains, Phase IV (KMG-IV): sequencing the most valuable type-strain genomes for metagenomic binning, comparative biology and taxonomic classification.</title>
        <authorList>
            <person name="Goeker M."/>
        </authorList>
    </citation>
    <scope>NUCLEOTIDE SEQUENCE [LARGE SCALE GENOMIC DNA]</scope>
    <source>
        <strain evidence="7 8">DSM 7138</strain>
    </source>
</reference>
<dbReference type="GO" id="GO:0005975">
    <property type="term" value="P:carbohydrate metabolic process"/>
    <property type="evidence" value="ECO:0007669"/>
    <property type="project" value="InterPro"/>
</dbReference>
<dbReference type="GO" id="GO:0016810">
    <property type="term" value="F:hydrolase activity, acting on carbon-nitrogen (but not peptide) bonds"/>
    <property type="evidence" value="ECO:0007669"/>
    <property type="project" value="InterPro"/>
</dbReference>
<sequence length="245" mass="25517">MKSLFISFAVALSISTSAASGPRLVEPVLHTGKDRGGPAHVALTFDACMGRVDMRILDVLLRERIPATIFVTARWLQYNPQATAILLAHPDLFEIENHGAMHVPAVDYPTSIYGITAAGSPQAVAREVEGGGAAIVAAGAPQPRWFRGATAKYTAASITEISRLGYRIAGYSINGDDGSLLGAGAAERRVASARDGDVVIAHINQPGHAAGAGVVRGILALKKRGVRFVRLADGAAPPPAPVLSD</sequence>
<dbReference type="PROSITE" id="PS51677">
    <property type="entry name" value="NODB"/>
    <property type="match status" value="1"/>
</dbReference>
<evidence type="ECO:0000313" key="7">
    <source>
        <dbReference type="EMBL" id="PTM98606.1"/>
    </source>
</evidence>
<dbReference type="InterPro" id="IPR011330">
    <property type="entry name" value="Glyco_hydro/deAcase_b/a-brl"/>
</dbReference>
<dbReference type="InterPro" id="IPR050248">
    <property type="entry name" value="Polysacc_deacetylase_ArnD"/>
</dbReference>
<dbReference type="Gene3D" id="3.20.20.370">
    <property type="entry name" value="Glycoside hydrolase/deacetylase"/>
    <property type="match status" value="1"/>
</dbReference>
<dbReference type="PANTHER" id="PTHR10587">
    <property type="entry name" value="GLYCOSYL TRANSFERASE-RELATED"/>
    <property type="match status" value="1"/>
</dbReference>
<dbReference type="PANTHER" id="PTHR10587:SF134">
    <property type="entry name" value="SECRETED PROTEIN"/>
    <property type="match status" value="1"/>
</dbReference>
<evidence type="ECO:0000256" key="2">
    <source>
        <dbReference type="ARBA" id="ARBA00010973"/>
    </source>
</evidence>
<dbReference type="Pfam" id="PF01522">
    <property type="entry name" value="Polysacc_deac_1"/>
    <property type="match status" value="1"/>
</dbReference>
<dbReference type="SUPFAM" id="SSF88713">
    <property type="entry name" value="Glycoside hydrolase/deacetylase"/>
    <property type="match status" value="1"/>
</dbReference>
<dbReference type="OrthoDB" id="9814083at2"/>
<dbReference type="RefSeq" id="WP_108000981.1">
    <property type="nucleotide sequence ID" value="NZ_JBHEEX010000008.1"/>
</dbReference>
<name>A0A2T5BI14_MYCDI</name>
<feature type="chain" id="PRO_5015542713" description="Chitooligosaccharide deacetylase" evidence="5">
    <location>
        <begin position="19"/>
        <end position="245"/>
    </location>
</feature>
<organism evidence="7 8">
    <name type="scientific">Mycoplana dimorpha</name>
    <dbReference type="NCBI Taxonomy" id="28320"/>
    <lineage>
        <taxon>Bacteria</taxon>
        <taxon>Pseudomonadati</taxon>
        <taxon>Pseudomonadota</taxon>
        <taxon>Alphaproteobacteria</taxon>
        <taxon>Hyphomicrobiales</taxon>
        <taxon>Rhizobiaceae</taxon>
        <taxon>Mycoplana</taxon>
    </lineage>
</organism>
<gene>
    <name evidence="7" type="ORF">C7449_101271</name>
</gene>
<dbReference type="InterPro" id="IPR002509">
    <property type="entry name" value="NODB_dom"/>
</dbReference>
<comment type="caution">
    <text evidence="7">The sequence shown here is derived from an EMBL/GenBank/DDBJ whole genome shotgun (WGS) entry which is preliminary data.</text>
</comment>
<dbReference type="AlphaFoldDB" id="A0A2T5BI14"/>
<accession>A0A2T5BI14</accession>
<evidence type="ECO:0000256" key="5">
    <source>
        <dbReference type="SAM" id="SignalP"/>
    </source>
</evidence>
<keyword evidence="8" id="KW-1185">Reference proteome</keyword>
<comment type="similarity">
    <text evidence="2">Belongs to the polysaccharide deacetylase family.</text>
</comment>
<evidence type="ECO:0000259" key="6">
    <source>
        <dbReference type="PROSITE" id="PS51677"/>
    </source>
</evidence>
<evidence type="ECO:0000256" key="4">
    <source>
        <dbReference type="ARBA" id="ARBA00032976"/>
    </source>
</evidence>
<proteinExistence type="inferred from homology"/>
<feature type="signal peptide" evidence="5">
    <location>
        <begin position="1"/>
        <end position="18"/>
    </location>
</feature>
<dbReference type="Proteomes" id="UP000241247">
    <property type="component" value="Unassembled WGS sequence"/>
</dbReference>
<comment type="function">
    <text evidence="1">Is involved in generating a small heat-stable compound (Nod), an acylated oligomer of N-acetylglucosamine, that stimulates mitosis in various plant protoplasts.</text>
</comment>